<dbReference type="InterPro" id="IPR036961">
    <property type="entry name" value="Kinesin_motor_dom_sf"/>
</dbReference>
<dbReference type="SUPFAM" id="SSF52540">
    <property type="entry name" value="P-loop containing nucleoside triphosphate hydrolases"/>
    <property type="match status" value="1"/>
</dbReference>
<dbReference type="InterPro" id="IPR008984">
    <property type="entry name" value="SMAD_FHA_dom_sf"/>
</dbReference>
<name>A0A0N7ZAL5_SCYOL</name>
<sequence length="1538" mass="170921">MEKFGQASRTSTAASPRLGSARSTPRLRTPSSMPGPSSSSRPRGLPSRVTGTPTTPSLGSKMTSSGTPSITSGSGVKRLQKEYESGRAKLVAQRSRSTHELVVEGKEDARERTNLGITLNSNASNTSTPMRKSGVNLKGYSCGSKPSTPSRSSSGRPSLPSKRSLGANTPTPTISRRSGGSKLRVSGHAQLLQDGCPSVTPDVCRKSWSNTCSPDVDVCGGRTETTSVSVAVRVRPFNARERNSAEDRSILEVLGNTVKITQDSNTAQSFTFDHCFWSCDENHPQYASQEDVYNILAVPLLEKAYEGYNTCLFAYGQTGSGKSYTMLGEDSLREIDSTASVTAGVIPRFCADVIQRANSIHAHNPPEGQLPHTQVEVELSYLEIYNEQIYDLLGGMSSSGTREPLRVREDPRTGPYVEGVACHAVSSMEHLMTWLMLGNRERSIAATGLNDKSSRSHAVFTLKLTQTQTEDVEGEELESSKVSILNLVDLAGSERVGASLSHGDRLKEGVFINKSLLTLGKVINSLAESEGRRRPFIPYRESVLTFLLKESLGGNSRTAMIATVSPSAVNIEETRSTLRYAQQTRKIINHNYVNEDPTAVIIRSLKKEVERLRLQQLAKVSSLLLTGEDEPGEEQNHNTEDGDRDKILMEKERHILEREKEMNQLIEAKEREILLLREQVRCHQVLNEKTKSLEQRLKETERQQQQAIETLRQMGVAEKNEEGPVLINLNEDPQLSEKLSYKLKIGTTCIGSSDCDLLLPGLHTNDVHCSIFNDEGRLKLIPRADADTYINGKLAEGPVSLFHSDRLILAGIYFFKVSIPHQANKKIEKSLNVDFYFTKEELLKEQEKRLQKEAEEAVALSKAEMERELEWHKQQLLCDVQDAHTQLVEKERRVCELQGAHWKLQQEKRLLEEKLNRDQLHSELSPESHNHPQSDFLNEVEAVLNESVMEVKKESSNIPPMLSFRIKEANQICRKLRKAYEFMIQEVLSETGLEVVVVVKDLHHQMTATLSPASFTDLLQLLRTSAKDGDTDVFENGLRWEKAEDVTCVPGFLNRLLECSAIQNCNLSINSSFSTSSSSIFSYSKNRKMNNFRHLSEVSIRESPQDECRVSVGVAAVVHQALETLPATYLHTPILSSALSALSGLHEDAMHIKDHTTEPGQTLSDEELSKSLIQLLCHSQSVNSSIAAAGNSEAVIMADGKDQFQDDIQKHLVKLSSCTSRLFQGVKTDTESLVEESSATLIRLVYSLVQEVAKLSLLTALPMPDTSFLTPGEPIGAKFTSGLRIALECLVKQCEETASKAAIRLATDMSRTSDSLSSAAFSAIDNIAAFLKKYAVLNTTLEYEPKLSVENQRLKLVHWIDCVESAAETLTHLNVALMDTVNQTKLFQEGKMQENFPSCIKEVLKSLQNLMALAGLGASLMGKESICLASYSRNKHLMDELRSKGRHAIKGMEKLEILYGSQNHTLEGSLQETPIKYREKVLTQWPKNSKEFQIYLQHNTPLKSSFQSSFHRDEKEKKVRFNVSHVSSVSFNSQNNGL</sequence>
<keyword evidence="8" id="KW-0206">Cytoskeleton</keyword>
<dbReference type="InterPro" id="IPR000253">
    <property type="entry name" value="FHA_dom"/>
</dbReference>
<evidence type="ECO:0000256" key="2">
    <source>
        <dbReference type="ARBA" id="ARBA00022490"/>
    </source>
</evidence>
<keyword evidence="7 9" id="KW-0505">Motor protein</keyword>
<keyword evidence="4 9" id="KW-0547">Nucleotide-binding</keyword>
<dbReference type="GO" id="GO:0007018">
    <property type="term" value="P:microtubule-based movement"/>
    <property type="evidence" value="ECO:0007669"/>
    <property type="project" value="InterPro"/>
</dbReference>
<feature type="compositionally biased region" description="Low complexity" evidence="11">
    <location>
        <begin position="63"/>
        <end position="75"/>
    </location>
</feature>
<evidence type="ECO:0000256" key="10">
    <source>
        <dbReference type="SAM" id="Coils"/>
    </source>
</evidence>
<dbReference type="GO" id="GO:0005874">
    <property type="term" value="C:microtubule"/>
    <property type="evidence" value="ECO:0007669"/>
    <property type="project" value="UniProtKB-KW"/>
</dbReference>
<comment type="subcellular location">
    <subcellularLocation>
        <location evidence="1">Cytoplasm</location>
        <location evidence="1">Cytoskeleton</location>
    </subcellularLocation>
</comment>
<dbReference type="GO" id="GO:0003777">
    <property type="term" value="F:microtubule motor activity"/>
    <property type="evidence" value="ECO:0007669"/>
    <property type="project" value="InterPro"/>
</dbReference>
<evidence type="ECO:0000256" key="8">
    <source>
        <dbReference type="ARBA" id="ARBA00023212"/>
    </source>
</evidence>
<feature type="compositionally biased region" description="Low complexity" evidence="11">
    <location>
        <begin position="30"/>
        <end position="48"/>
    </location>
</feature>
<comment type="similarity">
    <text evidence="9">Belongs to the TRAFAC class myosin-kinesin ATPase superfamily. Kinesin family.</text>
</comment>
<feature type="compositionally biased region" description="Polar residues" evidence="11">
    <location>
        <begin position="49"/>
        <end position="62"/>
    </location>
</feature>
<feature type="compositionally biased region" description="Polar residues" evidence="11">
    <location>
        <begin position="115"/>
        <end position="130"/>
    </location>
</feature>
<dbReference type="GO" id="GO:0005524">
    <property type="term" value="F:ATP binding"/>
    <property type="evidence" value="ECO:0007669"/>
    <property type="project" value="UniProtKB-UniRule"/>
</dbReference>
<feature type="region of interest" description="Disordered" evidence="11">
    <location>
        <begin position="1"/>
        <end position="185"/>
    </location>
</feature>
<evidence type="ECO:0000259" key="12">
    <source>
        <dbReference type="PROSITE" id="PS50067"/>
    </source>
</evidence>
<evidence type="ECO:0000256" key="1">
    <source>
        <dbReference type="ARBA" id="ARBA00004245"/>
    </source>
</evidence>
<dbReference type="SMART" id="SM00129">
    <property type="entry name" value="KISc"/>
    <property type="match status" value="1"/>
</dbReference>
<dbReference type="Pfam" id="PF00225">
    <property type="entry name" value="Kinesin"/>
    <property type="match status" value="1"/>
</dbReference>
<dbReference type="PANTHER" id="PTHR47117:SF5">
    <property type="entry name" value="KINESIN-LIKE PROTEIN KIF14"/>
    <property type="match status" value="1"/>
</dbReference>
<dbReference type="InterPro" id="IPR027417">
    <property type="entry name" value="P-loop_NTPase"/>
</dbReference>
<dbReference type="GO" id="GO:0008017">
    <property type="term" value="F:microtubule binding"/>
    <property type="evidence" value="ECO:0007669"/>
    <property type="project" value="InterPro"/>
</dbReference>
<evidence type="ECO:0000256" key="9">
    <source>
        <dbReference type="PROSITE-ProRule" id="PRU00283"/>
    </source>
</evidence>
<dbReference type="Gene3D" id="2.60.200.20">
    <property type="match status" value="1"/>
</dbReference>
<accession>A0A0N7ZAL5</accession>
<feature type="compositionally biased region" description="Polar residues" evidence="11">
    <location>
        <begin position="166"/>
        <end position="178"/>
    </location>
</feature>
<dbReference type="FunFam" id="3.40.850.10:FF:000042">
    <property type="entry name" value="Kinesin family member 14"/>
    <property type="match status" value="1"/>
</dbReference>
<feature type="coiled-coil region" evidence="10">
    <location>
        <begin position="648"/>
        <end position="714"/>
    </location>
</feature>
<dbReference type="PROSITE" id="PS50067">
    <property type="entry name" value="KINESIN_MOTOR_2"/>
    <property type="match status" value="1"/>
</dbReference>
<keyword evidence="6 10" id="KW-0175">Coiled coil</keyword>
<keyword evidence="2" id="KW-0963">Cytoplasm</keyword>
<dbReference type="EMBL" id="GDRN01097148">
    <property type="protein sequence ID" value="JAI59184.1"/>
    <property type="molecule type" value="Transcribed_RNA"/>
</dbReference>
<feature type="coiled-coil region" evidence="10">
    <location>
        <begin position="836"/>
        <end position="864"/>
    </location>
</feature>
<dbReference type="PRINTS" id="PR00380">
    <property type="entry name" value="KINESINHEAVY"/>
</dbReference>
<feature type="binding site" evidence="9">
    <location>
        <begin position="316"/>
        <end position="323"/>
    </location>
    <ligand>
        <name>ATP</name>
        <dbReference type="ChEBI" id="CHEBI:30616"/>
    </ligand>
</feature>
<evidence type="ECO:0000256" key="6">
    <source>
        <dbReference type="ARBA" id="ARBA00023054"/>
    </source>
</evidence>
<evidence type="ECO:0000256" key="4">
    <source>
        <dbReference type="ARBA" id="ARBA00022741"/>
    </source>
</evidence>
<evidence type="ECO:0000256" key="5">
    <source>
        <dbReference type="ARBA" id="ARBA00022840"/>
    </source>
</evidence>
<dbReference type="InterPro" id="IPR032405">
    <property type="entry name" value="Kinesin_assoc"/>
</dbReference>
<feature type="domain" description="Kinesin motor" evidence="12">
    <location>
        <begin position="227"/>
        <end position="587"/>
    </location>
</feature>
<keyword evidence="3" id="KW-0493">Microtubule</keyword>
<evidence type="ECO:0000313" key="13">
    <source>
        <dbReference type="EMBL" id="JAI59184.1"/>
    </source>
</evidence>
<dbReference type="Pfam" id="PF16183">
    <property type="entry name" value="Kinesin_assoc"/>
    <property type="match status" value="1"/>
</dbReference>
<feature type="compositionally biased region" description="Low complexity" evidence="11">
    <location>
        <begin position="141"/>
        <end position="165"/>
    </location>
</feature>
<reference evidence="13" key="1">
    <citation type="submission" date="2015-09" db="EMBL/GenBank/DDBJ databases">
        <title>Scylla olivacea transcriptome.</title>
        <authorList>
            <person name="Ikhwanuddin M."/>
        </authorList>
    </citation>
    <scope>NUCLEOTIDE SEQUENCE</scope>
</reference>
<dbReference type="InterPro" id="IPR001752">
    <property type="entry name" value="Kinesin_motor_dom"/>
</dbReference>
<protein>
    <recommendedName>
        <fullName evidence="12">Kinesin motor domain-containing protein</fullName>
    </recommendedName>
</protein>
<feature type="compositionally biased region" description="Basic and acidic residues" evidence="11">
    <location>
        <begin position="97"/>
        <end position="113"/>
    </location>
</feature>
<organism evidence="13">
    <name type="scientific">Scylla olivacea</name>
    <name type="common">Orange mud crab</name>
    <name type="synonym">Cancer olivacea</name>
    <dbReference type="NCBI Taxonomy" id="85551"/>
    <lineage>
        <taxon>Eukaryota</taxon>
        <taxon>Metazoa</taxon>
        <taxon>Ecdysozoa</taxon>
        <taxon>Arthropoda</taxon>
        <taxon>Crustacea</taxon>
        <taxon>Multicrustacea</taxon>
        <taxon>Malacostraca</taxon>
        <taxon>Eumalacostraca</taxon>
        <taxon>Eucarida</taxon>
        <taxon>Decapoda</taxon>
        <taxon>Pleocyemata</taxon>
        <taxon>Brachyura</taxon>
        <taxon>Eubrachyura</taxon>
        <taxon>Portunoidea</taxon>
        <taxon>Portunidae</taxon>
        <taxon>Portuninae</taxon>
        <taxon>Scylla</taxon>
    </lineage>
</organism>
<dbReference type="Gene3D" id="3.40.850.10">
    <property type="entry name" value="Kinesin motor domain"/>
    <property type="match status" value="1"/>
</dbReference>
<dbReference type="SUPFAM" id="SSF49879">
    <property type="entry name" value="SMAD/FHA domain"/>
    <property type="match status" value="1"/>
</dbReference>
<proteinExistence type="inferred from homology"/>
<keyword evidence="5 9" id="KW-0067">ATP-binding</keyword>
<evidence type="ECO:0000256" key="11">
    <source>
        <dbReference type="SAM" id="MobiDB-lite"/>
    </source>
</evidence>
<dbReference type="PANTHER" id="PTHR47117">
    <property type="entry name" value="STAR-RELATED LIPID TRANSFER PROTEIN 9"/>
    <property type="match status" value="1"/>
</dbReference>
<dbReference type="Pfam" id="PF00498">
    <property type="entry name" value="FHA"/>
    <property type="match status" value="1"/>
</dbReference>
<evidence type="ECO:0000256" key="3">
    <source>
        <dbReference type="ARBA" id="ARBA00022701"/>
    </source>
</evidence>
<evidence type="ECO:0000256" key="7">
    <source>
        <dbReference type="ARBA" id="ARBA00023175"/>
    </source>
</evidence>